<dbReference type="AlphaFoldDB" id="A0A016TWQ3"/>
<dbReference type="Proteomes" id="UP000024635">
    <property type="component" value="Unassembled WGS sequence"/>
</dbReference>
<proteinExistence type="predicted"/>
<evidence type="ECO:0000313" key="2">
    <source>
        <dbReference type="EMBL" id="EYC06798.1"/>
    </source>
</evidence>
<protein>
    <submittedName>
        <fullName evidence="2">Uncharacterized protein</fullName>
    </submittedName>
</protein>
<comment type="caution">
    <text evidence="2">The sequence shown here is derived from an EMBL/GenBank/DDBJ whole genome shotgun (WGS) entry which is preliminary data.</text>
</comment>
<sequence>MKYVLVFLLLNVVSDLIALKCVEEHEDVNLAKFTRGVCQSNCLYKKCQRGVCVKIPGKRRKRCRCFSCPHKVLGIPKPIRG</sequence>
<evidence type="ECO:0000256" key="1">
    <source>
        <dbReference type="SAM" id="SignalP"/>
    </source>
</evidence>
<keyword evidence="3" id="KW-1185">Reference proteome</keyword>
<organism evidence="2 3">
    <name type="scientific">Ancylostoma ceylanicum</name>
    <dbReference type="NCBI Taxonomy" id="53326"/>
    <lineage>
        <taxon>Eukaryota</taxon>
        <taxon>Metazoa</taxon>
        <taxon>Ecdysozoa</taxon>
        <taxon>Nematoda</taxon>
        <taxon>Chromadorea</taxon>
        <taxon>Rhabditida</taxon>
        <taxon>Rhabditina</taxon>
        <taxon>Rhabditomorpha</taxon>
        <taxon>Strongyloidea</taxon>
        <taxon>Ancylostomatidae</taxon>
        <taxon>Ancylostomatinae</taxon>
        <taxon>Ancylostoma</taxon>
    </lineage>
</organism>
<reference evidence="3" key="1">
    <citation type="journal article" date="2015" name="Nat. Genet.">
        <title>The genome and transcriptome of the zoonotic hookworm Ancylostoma ceylanicum identify infection-specific gene families.</title>
        <authorList>
            <person name="Schwarz E.M."/>
            <person name="Hu Y."/>
            <person name="Antoshechkin I."/>
            <person name="Miller M.M."/>
            <person name="Sternberg P.W."/>
            <person name="Aroian R.V."/>
        </authorList>
    </citation>
    <scope>NUCLEOTIDE SEQUENCE</scope>
    <source>
        <strain evidence="3">HY135</strain>
    </source>
</reference>
<feature type="chain" id="PRO_5001488488" evidence="1">
    <location>
        <begin position="19"/>
        <end position="81"/>
    </location>
</feature>
<evidence type="ECO:0000313" key="3">
    <source>
        <dbReference type="Proteomes" id="UP000024635"/>
    </source>
</evidence>
<feature type="signal peptide" evidence="1">
    <location>
        <begin position="1"/>
        <end position="18"/>
    </location>
</feature>
<keyword evidence="1" id="KW-0732">Signal</keyword>
<dbReference type="EMBL" id="JARK01001410">
    <property type="protein sequence ID" value="EYC06798.1"/>
    <property type="molecule type" value="Genomic_DNA"/>
</dbReference>
<name>A0A016TWQ3_9BILA</name>
<accession>A0A016TWQ3</accession>
<gene>
    <name evidence="2" type="primary">Acey_s0074.g898</name>
    <name evidence="2" type="ORF">Y032_0074g898</name>
</gene>